<dbReference type="eggNOG" id="KOG1028">
    <property type="taxonomic scope" value="Eukaryota"/>
</dbReference>
<dbReference type="Pfam" id="PF00168">
    <property type="entry name" value="C2"/>
    <property type="match status" value="2"/>
</dbReference>
<organism evidence="3 4">
    <name type="scientific">Latimeria chalumnae</name>
    <name type="common">Coelacanth</name>
    <dbReference type="NCBI Taxonomy" id="7897"/>
    <lineage>
        <taxon>Eukaryota</taxon>
        <taxon>Metazoa</taxon>
        <taxon>Chordata</taxon>
        <taxon>Craniata</taxon>
        <taxon>Vertebrata</taxon>
        <taxon>Euteleostomi</taxon>
        <taxon>Coelacanthiformes</taxon>
        <taxon>Coelacanthidae</taxon>
        <taxon>Latimeria</taxon>
    </lineage>
</organism>
<feature type="domain" description="C2" evidence="2">
    <location>
        <begin position="1"/>
        <end position="119"/>
    </location>
</feature>
<dbReference type="GO" id="GO:0030276">
    <property type="term" value="F:clathrin binding"/>
    <property type="evidence" value="ECO:0007669"/>
    <property type="project" value="TreeGrafter"/>
</dbReference>
<feature type="domain" description="C2" evidence="2">
    <location>
        <begin position="149"/>
        <end position="285"/>
    </location>
</feature>
<dbReference type="GO" id="GO:0030424">
    <property type="term" value="C:axon"/>
    <property type="evidence" value="ECO:0007669"/>
    <property type="project" value="TreeGrafter"/>
</dbReference>
<dbReference type="SMART" id="SM00239">
    <property type="entry name" value="C2"/>
    <property type="match status" value="2"/>
</dbReference>
<dbReference type="GeneTree" id="ENSGT00930000151452"/>
<dbReference type="HOGENOM" id="CLU_023008_11_0_1"/>
<dbReference type="STRING" id="7897.ENSLACP00000005621"/>
<dbReference type="Proteomes" id="UP000008672">
    <property type="component" value="Unassembled WGS sequence"/>
</dbReference>
<dbReference type="GO" id="GO:0000149">
    <property type="term" value="F:SNARE binding"/>
    <property type="evidence" value="ECO:0007669"/>
    <property type="project" value="TreeGrafter"/>
</dbReference>
<dbReference type="OMA" id="HWKEMCN"/>
<dbReference type="PANTHER" id="PTHR10024">
    <property type="entry name" value="SYNAPTOTAGMIN"/>
    <property type="match status" value="1"/>
</dbReference>
<name>H3A7K0_LATCH</name>
<evidence type="ECO:0000313" key="3">
    <source>
        <dbReference type="Ensembl" id="ENSLACP00000005621.1"/>
    </source>
</evidence>
<reference evidence="3" key="2">
    <citation type="submission" date="2025-08" db="UniProtKB">
        <authorList>
            <consortium name="Ensembl"/>
        </authorList>
    </citation>
    <scope>IDENTIFICATION</scope>
</reference>
<dbReference type="CDD" id="cd00276">
    <property type="entry name" value="C2B_Synaptotagmin"/>
    <property type="match status" value="1"/>
</dbReference>
<dbReference type="InterPro" id="IPR035892">
    <property type="entry name" value="C2_domain_sf"/>
</dbReference>
<dbReference type="PROSITE" id="PS50004">
    <property type="entry name" value="C2"/>
    <property type="match status" value="2"/>
</dbReference>
<evidence type="ECO:0000259" key="2">
    <source>
        <dbReference type="PROSITE" id="PS50004"/>
    </source>
</evidence>
<sequence length="292" mass="33452">PTLQFSLFYSEYETTLSVAVVSVSSLPKKYGNSCDSYVKVYLLPKFIEPQQTVIRRKSLNPEFRECFQFSGFTLEEIRCFTLRFAVYVKEFHSFKDTFIGEVLFPCDQGDWKADLPSNYTKELMTTKTKLKKCLSSQDVLSSTGAQFKQLGQMFILLQYQTLANRIKVMVRKAENLGKLTRMPGSPDHYVTIHLYHNGEIIATKETKSASGYNPVWNAPFLFDIPAGNIQEHQLSLEFIVMQKGRIYTRNCVLGRVLIGTNASEVGLVHWKEMCNRGHVESARWHAIQPDAF</sequence>
<dbReference type="GO" id="GO:0001786">
    <property type="term" value="F:phosphatidylserine binding"/>
    <property type="evidence" value="ECO:0007669"/>
    <property type="project" value="TreeGrafter"/>
</dbReference>
<dbReference type="GO" id="GO:0098793">
    <property type="term" value="C:presynapse"/>
    <property type="evidence" value="ECO:0007669"/>
    <property type="project" value="GOC"/>
</dbReference>
<reference evidence="4" key="1">
    <citation type="submission" date="2011-08" db="EMBL/GenBank/DDBJ databases">
        <title>The draft genome of Latimeria chalumnae.</title>
        <authorList>
            <person name="Di Palma F."/>
            <person name="Alfoldi J."/>
            <person name="Johnson J."/>
            <person name="Berlin A."/>
            <person name="Gnerre S."/>
            <person name="Jaffe D."/>
            <person name="MacCallum I."/>
            <person name="Young S."/>
            <person name="Walker B.J."/>
            <person name="Lander E."/>
            <person name="Lindblad-Toh K."/>
        </authorList>
    </citation>
    <scope>NUCLEOTIDE SEQUENCE [LARGE SCALE GENOMIC DNA]</scope>
    <source>
        <strain evidence="4">Wild caught</strain>
    </source>
</reference>
<dbReference type="InterPro" id="IPR000008">
    <property type="entry name" value="C2_dom"/>
</dbReference>
<dbReference type="GO" id="GO:0070382">
    <property type="term" value="C:exocytic vesicle"/>
    <property type="evidence" value="ECO:0007669"/>
    <property type="project" value="TreeGrafter"/>
</dbReference>
<accession>H3A7K0</accession>
<dbReference type="AlphaFoldDB" id="H3A7K0"/>
<dbReference type="PANTHER" id="PTHR10024:SF351">
    <property type="entry name" value="SYNAPTOTAGMIN-4-LIKE"/>
    <property type="match status" value="1"/>
</dbReference>
<dbReference type="FunFam" id="2.60.40.150:FF:000273">
    <property type="entry name" value="Predicted protein"/>
    <property type="match status" value="1"/>
</dbReference>
<comment type="similarity">
    <text evidence="1">Belongs to the synaptotagmin family.</text>
</comment>
<dbReference type="GO" id="GO:0048791">
    <property type="term" value="P:calcium ion-regulated exocytosis of neurotransmitter"/>
    <property type="evidence" value="ECO:0007669"/>
    <property type="project" value="TreeGrafter"/>
</dbReference>
<keyword evidence="4" id="KW-1185">Reference proteome</keyword>
<dbReference type="SUPFAM" id="SSF49562">
    <property type="entry name" value="C2 domain (Calcium/lipid-binding domain, CaLB)"/>
    <property type="match status" value="2"/>
</dbReference>
<dbReference type="InParanoid" id="H3A7K0"/>
<dbReference type="Gene3D" id="2.60.40.150">
    <property type="entry name" value="C2 domain"/>
    <property type="match status" value="2"/>
</dbReference>
<dbReference type="EMBL" id="AFYH01155443">
    <property type="status" value="NOT_ANNOTATED_CDS"/>
    <property type="molecule type" value="Genomic_DNA"/>
</dbReference>
<dbReference type="GO" id="GO:0006906">
    <property type="term" value="P:vesicle fusion"/>
    <property type="evidence" value="ECO:0007669"/>
    <property type="project" value="TreeGrafter"/>
</dbReference>
<reference evidence="3" key="3">
    <citation type="submission" date="2025-09" db="UniProtKB">
        <authorList>
            <consortium name="Ensembl"/>
        </authorList>
    </citation>
    <scope>IDENTIFICATION</scope>
</reference>
<dbReference type="GO" id="GO:0005886">
    <property type="term" value="C:plasma membrane"/>
    <property type="evidence" value="ECO:0007669"/>
    <property type="project" value="TreeGrafter"/>
</dbReference>
<dbReference type="GO" id="GO:0005509">
    <property type="term" value="F:calcium ion binding"/>
    <property type="evidence" value="ECO:0007669"/>
    <property type="project" value="TreeGrafter"/>
</dbReference>
<evidence type="ECO:0000313" key="4">
    <source>
        <dbReference type="Proteomes" id="UP000008672"/>
    </source>
</evidence>
<dbReference type="GO" id="GO:0005544">
    <property type="term" value="F:calcium-dependent phospholipid binding"/>
    <property type="evidence" value="ECO:0007669"/>
    <property type="project" value="TreeGrafter"/>
</dbReference>
<protein>
    <recommendedName>
        <fullName evidence="2">C2 domain-containing protein</fullName>
    </recommendedName>
</protein>
<proteinExistence type="inferred from homology"/>
<evidence type="ECO:0000256" key="1">
    <source>
        <dbReference type="ARBA" id="ARBA00006996"/>
    </source>
</evidence>
<gene>
    <name evidence="3" type="primary">LOC102345511</name>
</gene>
<dbReference type="Ensembl" id="ENSLACT00000005670.1">
    <property type="protein sequence ID" value="ENSLACP00000005621.1"/>
    <property type="gene ID" value="ENSLACG00000004997.1"/>
</dbReference>